<dbReference type="AlphaFoldDB" id="A0AAV1KBL6"/>
<dbReference type="EMBL" id="CAVLGL010000013">
    <property type="protein sequence ID" value="CAK1580483.1"/>
    <property type="molecule type" value="Genomic_DNA"/>
</dbReference>
<accession>A0AAV1KBL6</accession>
<name>A0AAV1KBL6_9NEOP</name>
<comment type="caution">
    <text evidence="1">The sequence shown here is derived from an EMBL/GenBank/DDBJ whole genome shotgun (WGS) entry which is preliminary data.</text>
</comment>
<sequence length="107" mass="12018">MACADGSGSFTSIDVGDYGRNNDSGVFKNSRLGQALNNNILNIPKLSYTYSSLKNSDDHFLIILQLTKDFRCVSTDIMRPYNGRSLNNNRRIFNYRLSRGRKSASSL</sequence>
<evidence type="ECO:0000313" key="2">
    <source>
        <dbReference type="Proteomes" id="UP001314205"/>
    </source>
</evidence>
<dbReference type="Proteomes" id="UP001314205">
    <property type="component" value="Unassembled WGS sequence"/>
</dbReference>
<protein>
    <submittedName>
        <fullName evidence="1">Uncharacterized protein</fullName>
    </submittedName>
</protein>
<organism evidence="1 2">
    <name type="scientific">Parnassius mnemosyne</name>
    <name type="common">clouded apollo</name>
    <dbReference type="NCBI Taxonomy" id="213953"/>
    <lineage>
        <taxon>Eukaryota</taxon>
        <taxon>Metazoa</taxon>
        <taxon>Ecdysozoa</taxon>
        <taxon>Arthropoda</taxon>
        <taxon>Hexapoda</taxon>
        <taxon>Insecta</taxon>
        <taxon>Pterygota</taxon>
        <taxon>Neoptera</taxon>
        <taxon>Endopterygota</taxon>
        <taxon>Lepidoptera</taxon>
        <taxon>Glossata</taxon>
        <taxon>Ditrysia</taxon>
        <taxon>Papilionoidea</taxon>
        <taxon>Papilionidae</taxon>
        <taxon>Parnassiinae</taxon>
        <taxon>Parnassini</taxon>
        <taxon>Parnassius</taxon>
        <taxon>Driopa</taxon>
    </lineage>
</organism>
<evidence type="ECO:0000313" key="1">
    <source>
        <dbReference type="EMBL" id="CAK1580483.1"/>
    </source>
</evidence>
<gene>
    <name evidence="1" type="ORF">PARMNEM_LOCUS2276</name>
</gene>
<reference evidence="1 2" key="1">
    <citation type="submission" date="2023-11" db="EMBL/GenBank/DDBJ databases">
        <authorList>
            <person name="Hedman E."/>
            <person name="Englund M."/>
            <person name="Stromberg M."/>
            <person name="Nyberg Akerstrom W."/>
            <person name="Nylinder S."/>
            <person name="Jareborg N."/>
            <person name="Kallberg Y."/>
            <person name="Kronander E."/>
        </authorList>
    </citation>
    <scope>NUCLEOTIDE SEQUENCE [LARGE SCALE GENOMIC DNA]</scope>
</reference>
<proteinExistence type="predicted"/>
<keyword evidence="2" id="KW-1185">Reference proteome</keyword>